<dbReference type="CDD" id="cd18787">
    <property type="entry name" value="SF2_C_DEAD"/>
    <property type="match status" value="1"/>
</dbReference>
<evidence type="ECO:0000313" key="16">
    <source>
        <dbReference type="Proteomes" id="UP000654075"/>
    </source>
</evidence>
<evidence type="ECO:0000256" key="5">
    <source>
        <dbReference type="ARBA" id="ARBA00022552"/>
    </source>
</evidence>
<keyword evidence="16" id="KW-1185">Reference proteome</keyword>
<comment type="subcellular location">
    <subcellularLocation>
        <location evidence="1">Nucleus</location>
        <location evidence="1">Nucleolus</location>
    </subcellularLocation>
</comment>
<keyword evidence="5" id="KW-0698">rRNA processing</keyword>
<comment type="similarity">
    <text evidence="2">Belongs to the DEAD box helicase family. DDX5/DBP2 subfamily.</text>
</comment>
<evidence type="ECO:0000256" key="12">
    <source>
        <dbReference type="RuleBase" id="RU000492"/>
    </source>
</evidence>
<keyword evidence="6 12" id="KW-0547">Nucleotide-binding</keyword>
<dbReference type="EMBL" id="CAJNNV010025494">
    <property type="protein sequence ID" value="CAE8614766.1"/>
    <property type="molecule type" value="Genomic_DNA"/>
</dbReference>
<gene>
    <name evidence="15" type="ORF">PGLA1383_LOCUS32488</name>
</gene>
<dbReference type="Gene3D" id="3.40.50.300">
    <property type="entry name" value="P-loop containing nucleotide triphosphate hydrolases"/>
    <property type="match status" value="2"/>
</dbReference>
<evidence type="ECO:0000256" key="2">
    <source>
        <dbReference type="ARBA" id="ARBA00009334"/>
    </source>
</evidence>
<dbReference type="InterPro" id="IPR000629">
    <property type="entry name" value="RNA-helicase_DEAD-box_CS"/>
</dbReference>
<comment type="caution">
    <text evidence="15">The sequence shown here is derived from an EMBL/GenBank/DDBJ whole genome shotgun (WGS) entry which is preliminary data.</text>
</comment>
<feature type="non-terminal residue" evidence="15">
    <location>
        <position position="1"/>
    </location>
</feature>
<dbReference type="Proteomes" id="UP000654075">
    <property type="component" value="Unassembled WGS sequence"/>
</dbReference>
<dbReference type="GO" id="GO:0016787">
    <property type="term" value="F:hydrolase activity"/>
    <property type="evidence" value="ECO:0007669"/>
    <property type="project" value="UniProtKB-KW"/>
</dbReference>
<evidence type="ECO:0000256" key="3">
    <source>
        <dbReference type="ARBA" id="ARBA00012552"/>
    </source>
</evidence>
<dbReference type="InterPro" id="IPR011545">
    <property type="entry name" value="DEAD/DEAH_box_helicase_dom"/>
</dbReference>
<dbReference type="CDD" id="cd00268">
    <property type="entry name" value="DEADc"/>
    <property type="match status" value="1"/>
</dbReference>
<dbReference type="Pfam" id="PF00271">
    <property type="entry name" value="Helicase_C"/>
    <property type="match status" value="1"/>
</dbReference>
<dbReference type="InterPro" id="IPR001650">
    <property type="entry name" value="Helicase_C-like"/>
</dbReference>
<keyword evidence="10" id="KW-0539">Nucleus</keyword>
<organism evidence="15 16">
    <name type="scientific">Polarella glacialis</name>
    <name type="common">Dinoflagellate</name>
    <dbReference type="NCBI Taxonomy" id="89957"/>
    <lineage>
        <taxon>Eukaryota</taxon>
        <taxon>Sar</taxon>
        <taxon>Alveolata</taxon>
        <taxon>Dinophyceae</taxon>
        <taxon>Suessiales</taxon>
        <taxon>Suessiaceae</taxon>
        <taxon>Polarella</taxon>
    </lineage>
</organism>
<evidence type="ECO:0000313" key="15">
    <source>
        <dbReference type="EMBL" id="CAE8614766.1"/>
    </source>
</evidence>
<sequence length="672" mass="71503">ENWGSLLVQDIRFADAPEGADEDVIAALLLSEEQAPAWQAQAPAWQKQAQAPAWQPKWAAAKWAAAQWEPIATEPSAKWSAATKKAKYGLPKLAASEAVAAGSAMHAAAAAWAATAGKQVSWAQPGPGQQFNLAASDGLAKSGAVAAFRQSQQAGEQFTAGWQGGGAHIKGGGGFFVKRPAAKPKGVVGTTPFQKAFLEPPEALDIETTKDMNRRREELQIEVALLDHLDTFPPLGSFEDLQGILPDYAFACLAAMGIEGPMAIQAQALPLVLAGLDLIGIAKTGSGKTLAYLLPALPHIEVQPPLPRQDGSPGSPLALVLAPTRELAVQISDEAKKLVQASQGSSRHPGGVGAGVLYGGGSASKGWQLADIQRAGHIVAATPGRLLDVMSTGEVSLDRVTYLVLDEADRMLECGFGEQVGCIGLAVRSDRQTLFFSATWPDEVEQLASAMCSSGISPAKVMVGQRGSGDGPASREDIVQEVVVFNQPSWEARDLAKQELLYAHLRETLAVPEHKVLVFVSRKSLADELGQRLWDEGFQANTMHGGKSQEHRLAAIEGFRTGQYQLLVATDVMGRGLDIPNISHVVVFDMGEIDDYVHRIGRTARGLLGKGHALTFFEYDRKWPGLARELCDVLVASSQQVPPDLIALVNNVNGQGEGQGDGDAQNSWVSWT</sequence>
<name>A0A813FVV1_POLGL</name>
<evidence type="ECO:0000256" key="9">
    <source>
        <dbReference type="ARBA" id="ARBA00022840"/>
    </source>
</evidence>
<dbReference type="GO" id="GO:0003724">
    <property type="term" value="F:RNA helicase activity"/>
    <property type="evidence" value="ECO:0007669"/>
    <property type="project" value="UniProtKB-EC"/>
</dbReference>
<dbReference type="Pfam" id="PF00270">
    <property type="entry name" value="DEAD"/>
    <property type="match status" value="1"/>
</dbReference>
<dbReference type="SUPFAM" id="SSF52540">
    <property type="entry name" value="P-loop containing nucleoside triphosphate hydrolases"/>
    <property type="match status" value="1"/>
</dbReference>
<dbReference type="InterPro" id="IPR014001">
    <property type="entry name" value="Helicase_ATP-bd"/>
</dbReference>
<dbReference type="AlphaFoldDB" id="A0A813FVV1"/>
<dbReference type="PROSITE" id="PS51192">
    <property type="entry name" value="HELICASE_ATP_BIND_1"/>
    <property type="match status" value="1"/>
</dbReference>
<evidence type="ECO:0000259" key="14">
    <source>
        <dbReference type="PROSITE" id="PS51194"/>
    </source>
</evidence>
<evidence type="ECO:0000256" key="8">
    <source>
        <dbReference type="ARBA" id="ARBA00022806"/>
    </source>
</evidence>
<dbReference type="OrthoDB" id="413301at2759"/>
<accession>A0A813FVV1</accession>
<dbReference type="SMART" id="SM00487">
    <property type="entry name" value="DEXDc"/>
    <property type="match status" value="1"/>
</dbReference>
<dbReference type="InterPro" id="IPR027417">
    <property type="entry name" value="P-loop_NTPase"/>
</dbReference>
<dbReference type="PANTHER" id="PTHR47958">
    <property type="entry name" value="ATP-DEPENDENT RNA HELICASE DBP3"/>
    <property type="match status" value="1"/>
</dbReference>
<keyword evidence="7 12" id="KW-0378">Hydrolase</keyword>
<evidence type="ECO:0000259" key="13">
    <source>
        <dbReference type="PROSITE" id="PS51192"/>
    </source>
</evidence>
<reference evidence="15" key="1">
    <citation type="submission" date="2021-02" db="EMBL/GenBank/DDBJ databases">
        <authorList>
            <person name="Dougan E. K."/>
            <person name="Rhodes N."/>
            <person name="Thang M."/>
            <person name="Chan C."/>
        </authorList>
    </citation>
    <scope>NUCLEOTIDE SEQUENCE</scope>
</reference>
<proteinExistence type="inferred from homology"/>
<evidence type="ECO:0000256" key="7">
    <source>
        <dbReference type="ARBA" id="ARBA00022801"/>
    </source>
</evidence>
<evidence type="ECO:0000256" key="11">
    <source>
        <dbReference type="ARBA" id="ARBA00037449"/>
    </source>
</evidence>
<evidence type="ECO:0000256" key="4">
    <source>
        <dbReference type="ARBA" id="ARBA00022517"/>
    </source>
</evidence>
<protein>
    <recommendedName>
        <fullName evidence="3">RNA helicase</fullName>
        <ecNumber evidence="3">3.6.4.13</ecNumber>
    </recommendedName>
</protein>
<keyword evidence="8 12" id="KW-0347">Helicase</keyword>
<dbReference type="GO" id="GO:0003676">
    <property type="term" value="F:nucleic acid binding"/>
    <property type="evidence" value="ECO:0007669"/>
    <property type="project" value="InterPro"/>
</dbReference>
<feature type="domain" description="Helicase C-terminal" evidence="14">
    <location>
        <begin position="496"/>
        <end position="649"/>
    </location>
</feature>
<evidence type="ECO:0000256" key="6">
    <source>
        <dbReference type="ARBA" id="ARBA00022741"/>
    </source>
</evidence>
<dbReference type="PROSITE" id="PS00039">
    <property type="entry name" value="DEAD_ATP_HELICASE"/>
    <property type="match status" value="1"/>
</dbReference>
<dbReference type="PROSITE" id="PS51194">
    <property type="entry name" value="HELICASE_CTER"/>
    <property type="match status" value="1"/>
</dbReference>
<feature type="domain" description="Helicase ATP-binding" evidence="13">
    <location>
        <begin position="269"/>
        <end position="458"/>
    </location>
</feature>
<dbReference type="GO" id="GO:0005524">
    <property type="term" value="F:ATP binding"/>
    <property type="evidence" value="ECO:0007669"/>
    <property type="project" value="UniProtKB-KW"/>
</dbReference>
<keyword evidence="9 12" id="KW-0067">ATP-binding</keyword>
<comment type="function">
    <text evidence="11">ATP-dependent RNA helicase required for 60S ribosomal subunit synthesis. Involved in efficient pre-rRNA processing, predominantly at site A3, which is necessary for the normal formation of 25S and 5.8S rRNAs.</text>
</comment>
<dbReference type="SMART" id="SM00490">
    <property type="entry name" value="HELICc"/>
    <property type="match status" value="1"/>
</dbReference>
<dbReference type="EC" id="3.6.4.13" evidence="3"/>
<dbReference type="InterPro" id="IPR044742">
    <property type="entry name" value="DEAD/DEAH_RhlB"/>
</dbReference>
<keyword evidence="4" id="KW-0690">Ribosome biogenesis</keyword>
<evidence type="ECO:0000256" key="1">
    <source>
        <dbReference type="ARBA" id="ARBA00004604"/>
    </source>
</evidence>
<evidence type="ECO:0000256" key="10">
    <source>
        <dbReference type="ARBA" id="ARBA00023242"/>
    </source>
</evidence>